<protein>
    <submittedName>
        <fullName evidence="1">Uncharacterized protein</fullName>
    </submittedName>
</protein>
<reference evidence="1 2" key="1">
    <citation type="submission" date="2023-11" db="EMBL/GenBank/DDBJ databases">
        <title>Dfirmibasis_genome.</title>
        <authorList>
            <person name="Edelbroek B."/>
            <person name="Kjellin J."/>
            <person name="Jerlstrom-Hultqvist J."/>
            <person name="Soderbom F."/>
        </authorList>
    </citation>
    <scope>NUCLEOTIDE SEQUENCE [LARGE SCALE GENOMIC DNA]</scope>
    <source>
        <strain evidence="1 2">TNS-C-14</strain>
    </source>
</reference>
<organism evidence="1 2">
    <name type="scientific">Dictyostelium firmibasis</name>
    <dbReference type="NCBI Taxonomy" id="79012"/>
    <lineage>
        <taxon>Eukaryota</taxon>
        <taxon>Amoebozoa</taxon>
        <taxon>Evosea</taxon>
        <taxon>Eumycetozoa</taxon>
        <taxon>Dictyostelia</taxon>
        <taxon>Dictyosteliales</taxon>
        <taxon>Dictyosteliaceae</taxon>
        <taxon>Dictyostelium</taxon>
    </lineage>
</organism>
<sequence>MALVQVLVIPRINVVTEKKNFKIKIINK</sequence>
<evidence type="ECO:0000313" key="2">
    <source>
        <dbReference type="Proteomes" id="UP001344447"/>
    </source>
</evidence>
<dbReference type="AlphaFoldDB" id="A0AAN7TN39"/>
<dbReference type="Proteomes" id="UP001344447">
    <property type="component" value="Unassembled WGS sequence"/>
</dbReference>
<name>A0AAN7TN39_9MYCE</name>
<accession>A0AAN7TN39</accession>
<evidence type="ECO:0000313" key="1">
    <source>
        <dbReference type="EMBL" id="KAK5575999.1"/>
    </source>
</evidence>
<comment type="caution">
    <text evidence="1">The sequence shown here is derived from an EMBL/GenBank/DDBJ whole genome shotgun (WGS) entry which is preliminary data.</text>
</comment>
<gene>
    <name evidence="1" type="ORF">RB653_007135</name>
</gene>
<dbReference type="EMBL" id="JAVFKY010000005">
    <property type="protein sequence ID" value="KAK5575999.1"/>
    <property type="molecule type" value="Genomic_DNA"/>
</dbReference>
<proteinExistence type="predicted"/>
<keyword evidence="2" id="KW-1185">Reference proteome</keyword>